<dbReference type="RefSeq" id="WP_079413973.1">
    <property type="nucleotide sequence ID" value="NZ_MBTG01000014.1"/>
</dbReference>
<evidence type="ECO:0000313" key="2">
    <source>
        <dbReference type="EMBL" id="OPH56984.1"/>
    </source>
</evidence>
<dbReference type="Proteomes" id="UP000190626">
    <property type="component" value="Unassembled WGS sequence"/>
</dbReference>
<comment type="caution">
    <text evidence="2">The sequence shown here is derived from an EMBL/GenBank/DDBJ whole genome shotgun (WGS) entry which is preliminary data.</text>
</comment>
<protein>
    <submittedName>
        <fullName evidence="2">Uncharacterized protein</fullName>
    </submittedName>
</protein>
<feature type="region of interest" description="Disordered" evidence="1">
    <location>
        <begin position="77"/>
        <end position="103"/>
    </location>
</feature>
<dbReference type="EMBL" id="MBTG01000014">
    <property type="protein sequence ID" value="OPH56984.1"/>
    <property type="molecule type" value="Genomic_DNA"/>
</dbReference>
<sequence length="447" mass="49298">MLSRLFPSDAIQKNEQDWSGGALAFFRKDILSLPMQSILNDVQAPLSRGEAAALLSLTLLTWEQGRASADVGRNIVHETNPQPGAILTSSNAGKQEHALSLDPSHPKEVTVNVKAGETLLVQAELKKHKTYMLEAHGENQAVLDMVMSNAEGTVLNQGHLSTMQVTAESDGIVYGTVRPDLQGGAITLRLLEVGLDMDHPINLRVGHSDQIFPGEESLYYKIEASPDNPIMVQAKGAVSYQLVQVYKEWVPPKNSSYYFDRYGAPIKIEAVPGHDVTNIDSTISALNGDPYTLNCTCVIRLSAPASTIVSFNVMDGSSVDHAYAIEWVKREWKTDYKKNSNAGIFYQLRLEEGKDYTFITDEQLIKQKYDPTKARFEDHFTSSPDPAIPTVAKRKMTVFGPDGKEVLVDEKLAGTTPFKASSTGIYIVELQSDVKDHTTEIRVNKVD</sequence>
<feature type="compositionally biased region" description="Polar residues" evidence="1">
    <location>
        <begin position="77"/>
        <end position="93"/>
    </location>
</feature>
<reference evidence="3" key="1">
    <citation type="submission" date="2016-07" db="EMBL/GenBank/DDBJ databases">
        <authorList>
            <person name="Florea S."/>
            <person name="Webb J.S."/>
            <person name="Jaromczyk J."/>
            <person name="Schardl C.L."/>
        </authorList>
    </citation>
    <scope>NUCLEOTIDE SEQUENCE [LARGE SCALE GENOMIC DNA]</scope>
    <source>
        <strain evidence="3">CY1</strain>
    </source>
</reference>
<gene>
    <name evidence="2" type="ORF">BC351_26610</name>
</gene>
<proteinExistence type="predicted"/>
<organism evidence="2 3">
    <name type="scientific">Paenibacillus ferrarius</name>
    <dbReference type="NCBI Taxonomy" id="1469647"/>
    <lineage>
        <taxon>Bacteria</taxon>
        <taxon>Bacillati</taxon>
        <taxon>Bacillota</taxon>
        <taxon>Bacilli</taxon>
        <taxon>Bacillales</taxon>
        <taxon>Paenibacillaceae</taxon>
        <taxon>Paenibacillus</taxon>
    </lineage>
</organism>
<evidence type="ECO:0000256" key="1">
    <source>
        <dbReference type="SAM" id="MobiDB-lite"/>
    </source>
</evidence>
<dbReference type="AlphaFoldDB" id="A0A1V4HJU2"/>
<accession>A0A1V4HJU2</accession>
<name>A0A1V4HJU2_9BACL</name>
<evidence type="ECO:0000313" key="3">
    <source>
        <dbReference type="Proteomes" id="UP000190626"/>
    </source>
</evidence>
<keyword evidence="3" id="KW-1185">Reference proteome</keyword>
<feature type="compositionally biased region" description="Basic and acidic residues" evidence="1">
    <location>
        <begin position="94"/>
        <end position="103"/>
    </location>
</feature>